<gene>
    <name evidence="1" type="ORF">AB1300_10760</name>
</gene>
<evidence type="ECO:0000313" key="2">
    <source>
        <dbReference type="Proteomes" id="UP001558534"/>
    </source>
</evidence>
<protein>
    <submittedName>
        <fullName evidence="1">Uncharacterized protein</fullName>
    </submittedName>
</protein>
<comment type="caution">
    <text evidence="1">The sequence shown here is derived from an EMBL/GenBank/DDBJ whole genome shotgun (WGS) entry which is preliminary data.</text>
</comment>
<proteinExistence type="predicted"/>
<evidence type="ECO:0000313" key="1">
    <source>
        <dbReference type="EMBL" id="MEX3745616.1"/>
    </source>
</evidence>
<name>A0ABV3VXI2_9BACI</name>
<dbReference type="Proteomes" id="UP001558534">
    <property type="component" value="Unassembled WGS sequence"/>
</dbReference>
<dbReference type="RefSeq" id="WP_368636487.1">
    <property type="nucleotide sequence ID" value="NZ_JBFRHK010000005.1"/>
</dbReference>
<keyword evidence="2" id="KW-1185">Reference proteome</keyword>
<reference evidence="1 2" key="1">
    <citation type="submission" date="2024-07" db="EMBL/GenBank/DDBJ databases">
        <title>Characterization of a bacterium isolated from hydrolysated instant sea cucumber by whole-genome sequencing and metabolomics.</title>
        <authorList>
            <person name="Luo X."/>
            <person name="Zhang Z."/>
            <person name="Zheng Z."/>
            <person name="Zhang W."/>
            <person name="Ming T."/>
            <person name="Jiao L."/>
            <person name="Su X."/>
            <person name="Kong F."/>
            <person name="Xu J."/>
        </authorList>
    </citation>
    <scope>NUCLEOTIDE SEQUENCE [LARGE SCALE GENOMIC DNA]</scope>
    <source>
        <strain evidence="1 2">XL-2024</strain>
    </source>
</reference>
<accession>A0ABV3VXI2</accession>
<sequence>MRFLSVGAGVLSVDNSIVSVAPISIRLLEIFIRRCWRSFRRSETPIRR</sequence>
<dbReference type="EMBL" id="JBFRHK010000005">
    <property type="protein sequence ID" value="MEX3745616.1"/>
    <property type="molecule type" value="Genomic_DNA"/>
</dbReference>
<organism evidence="1 2">
    <name type="scientific">Lysinibacillus xylanilyticus</name>
    <dbReference type="NCBI Taxonomy" id="582475"/>
    <lineage>
        <taxon>Bacteria</taxon>
        <taxon>Bacillati</taxon>
        <taxon>Bacillota</taxon>
        <taxon>Bacilli</taxon>
        <taxon>Bacillales</taxon>
        <taxon>Bacillaceae</taxon>
        <taxon>Lysinibacillus</taxon>
    </lineage>
</organism>